<dbReference type="Proteomes" id="UP001492541">
    <property type="component" value="Chromosome"/>
</dbReference>
<accession>A0ABZ3H4L1</accession>
<dbReference type="InterPro" id="IPR007421">
    <property type="entry name" value="Schlafen_AlbA_2_dom"/>
</dbReference>
<dbReference type="PANTHER" id="PTHR30595:SF6">
    <property type="entry name" value="SCHLAFEN ALBA-2 DOMAIN-CONTAINING PROTEIN"/>
    <property type="match status" value="1"/>
</dbReference>
<dbReference type="RefSeq" id="WP_203218964.1">
    <property type="nucleotide sequence ID" value="NZ_CP087714.1"/>
</dbReference>
<dbReference type="Pfam" id="PF04326">
    <property type="entry name" value="SLFN_AlbA_2"/>
    <property type="match status" value="1"/>
</dbReference>
<dbReference type="InterPro" id="IPR038461">
    <property type="entry name" value="Schlafen_AlbA_2_dom_sf"/>
</dbReference>
<keyword evidence="2" id="KW-0067">ATP-binding</keyword>
<proteinExistence type="predicted"/>
<dbReference type="EMBL" id="CP087714">
    <property type="protein sequence ID" value="XAT63551.1"/>
    <property type="molecule type" value="Genomic_DNA"/>
</dbReference>
<evidence type="ECO:0000313" key="3">
    <source>
        <dbReference type="Proteomes" id="UP001492541"/>
    </source>
</evidence>
<dbReference type="GeneID" id="90450003"/>
<protein>
    <submittedName>
        <fullName evidence="2">ATP-binding protein</fullName>
    </submittedName>
</protein>
<dbReference type="GO" id="GO:0005524">
    <property type="term" value="F:ATP binding"/>
    <property type="evidence" value="ECO:0007669"/>
    <property type="project" value="UniProtKB-KW"/>
</dbReference>
<organism evidence="2 3">
    <name type="scientific">Geoglobus acetivorans</name>
    <dbReference type="NCBI Taxonomy" id="565033"/>
    <lineage>
        <taxon>Archaea</taxon>
        <taxon>Methanobacteriati</taxon>
        <taxon>Methanobacteriota</taxon>
        <taxon>Archaeoglobi</taxon>
        <taxon>Archaeoglobales</taxon>
        <taxon>Archaeoglobaceae</taxon>
        <taxon>Geoglobus</taxon>
    </lineage>
</organism>
<reference evidence="2 3" key="1">
    <citation type="submission" date="2021-11" db="EMBL/GenBank/DDBJ databases">
        <title>Whole genome of Geoglobus acetivorans.</title>
        <authorList>
            <person name="Liu D."/>
        </authorList>
    </citation>
    <scope>NUCLEOTIDE SEQUENCE [LARGE SCALE GENOMIC DNA]</scope>
    <source>
        <strain evidence="2 3">SBH6</strain>
    </source>
</reference>
<keyword evidence="3" id="KW-1185">Reference proteome</keyword>
<sequence length="103" mass="11426">MDLGFILKLIREGESEKIEFKRSATGDINREICAFANAEGGYILIGVDDDGNIVGCNVKNPLMFSQILFSPSSPRPRSGHAGLHLETGMCLWWRSKNPVLYVL</sequence>
<evidence type="ECO:0000313" key="2">
    <source>
        <dbReference type="EMBL" id="XAT63551.1"/>
    </source>
</evidence>
<dbReference type="PANTHER" id="PTHR30595">
    <property type="entry name" value="GLPR-RELATED TRANSCRIPTIONAL REPRESSOR"/>
    <property type="match status" value="1"/>
</dbReference>
<name>A0ABZ3H4L1_GEOAI</name>
<dbReference type="Gene3D" id="3.30.950.30">
    <property type="entry name" value="Schlafen, AAA domain"/>
    <property type="match status" value="1"/>
</dbReference>
<keyword evidence="2" id="KW-0547">Nucleotide-binding</keyword>
<evidence type="ECO:0000259" key="1">
    <source>
        <dbReference type="Pfam" id="PF04326"/>
    </source>
</evidence>
<feature type="domain" description="Schlafen AlbA-2" evidence="1">
    <location>
        <begin position="14"/>
        <end position="59"/>
    </location>
</feature>
<gene>
    <name evidence="2" type="ORF">LPQ35_09875</name>
</gene>